<feature type="domain" description="EF-hand" evidence="3">
    <location>
        <begin position="77"/>
        <end position="112"/>
    </location>
</feature>
<evidence type="ECO:0000256" key="2">
    <source>
        <dbReference type="SAM" id="MobiDB-lite"/>
    </source>
</evidence>
<evidence type="ECO:0000313" key="4">
    <source>
        <dbReference type="EMBL" id="ETO16578.1"/>
    </source>
</evidence>
<feature type="region of interest" description="Disordered" evidence="2">
    <location>
        <begin position="1"/>
        <end position="62"/>
    </location>
</feature>
<evidence type="ECO:0000313" key="5">
    <source>
        <dbReference type="Proteomes" id="UP000023152"/>
    </source>
</evidence>
<feature type="non-terminal residue" evidence="4">
    <location>
        <position position="149"/>
    </location>
</feature>
<dbReference type="CDD" id="cd00051">
    <property type="entry name" value="EFh"/>
    <property type="match status" value="1"/>
</dbReference>
<gene>
    <name evidence="4" type="ORF">RFI_20761</name>
</gene>
<feature type="compositionally biased region" description="Basic and acidic residues" evidence="2">
    <location>
        <begin position="16"/>
        <end position="28"/>
    </location>
</feature>
<dbReference type="SUPFAM" id="SSF47473">
    <property type="entry name" value="EF-hand"/>
    <property type="match status" value="1"/>
</dbReference>
<keyword evidence="5" id="KW-1185">Reference proteome</keyword>
<dbReference type="OrthoDB" id="5972455at2759"/>
<dbReference type="SMART" id="SM00054">
    <property type="entry name" value="EFh"/>
    <property type="match status" value="2"/>
</dbReference>
<evidence type="ECO:0000256" key="1">
    <source>
        <dbReference type="ARBA" id="ARBA00022837"/>
    </source>
</evidence>
<dbReference type="Proteomes" id="UP000023152">
    <property type="component" value="Unassembled WGS sequence"/>
</dbReference>
<dbReference type="PROSITE" id="PS50222">
    <property type="entry name" value="EF_HAND_2"/>
    <property type="match status" value="1"/>
</dbReference>
<dbReference type="GO" id="GO:0005509">
    <property type="term" value="F:calcium ion binding"/>
    <property type="evidence" value="ECO:0007669"/>
    <property type="project" value="InterPro"/>
</dbReference>
<protein>
    <recommendedName>
        <fullName evidence="3">EF-hand domain-containing protein</fullName>
    </recommendedName>
</protein>
<dbReference type="InterPro" id="IPR011992">
    <property type="entry name" value="EF-hand-dom_pair"/>
</dbReference>
<proteinExistence type="predicted"/>
<dbReference type="InterPro" id="IPR002048">
    <property type="entry name" value="EF_hand_dom"/>
</dbReference>
<dbReference type="PROSITE" id="PS00018">
    <property type="entry name" value="EF_HAND_1"/>
    <property type="match status" value="1"/>
</dbReference>
<dbReference type="Gene3D" id="1.10.238.10">
    <property type="entry name" value="EF-hand"/>
    <property type="match status" value="1"/>
</dbReference>
<reference evidence="4 5" key="1">
    <citation type="journal article" date="2013" name="Curr. Biol.">
        <title>The Genome of the Foraminiferan Reticulomyxa filosa.</title>
        <authorList>
            <person name="Glockner G."/>
            <person name="Hulsmann N."/>
            <person name="Schleicher M."/>
            <person name="Noegel A.A."/>
            <person name="Eichinger L."/>
            <person name="Gallinger C."/>
            <person name="Pawlowski J."/>
            <person name="Sierra R."/>
            <person name="Euteneuer U."/>
            <person name="Pillet L."/>
            <person name="Moustafa A."/>
            <person name="Platzer M."/>
            <person name="Groth M."/>
            <person name="Szafranski K."/>
            <person name="Schliwa M."/>
        </authorList>
    </citation>
    <scope>NUCLEOTIDE SEQUENCE [LARGE SCALE GENOMIC DNA]</scope>
</reference>
<feature type="compositionally biased region" description="Acidic residues" evidence="2">
    <location>
        <begin position="38"/>
        <end position="50"/>
    </location>
</feature>
<dbReference type="InterPro" id="IPR018247">
    <property type="entry name" value="EF_Hand_1_Ca_BS"/>
</dbReference>
<evidence type="ECO:0000259" key="3">
    <source>
        <dbReference type="PROSITE" id="PS50222"/>
    </source>
</evidence>
<accession>X6MRD7</accession>
<comment type="caution">
    <text evidence="4">The sequence shown here is derived from an EMBL/GenBank/DDBJ whole genome shotgun (WGS) entry which is preliminary data.</text>
</comment>
<name>X6MRD7_RETFI</name>
<organism evidence="4 5">
    <name type="scientific">Reticulomyxa filosa</name>
    <dbReference type="NCBI Taxonomy" id="46433"/>
    <lineage>
        <taxon>Eukaryota</taxon>
        <taxon>Sar</taxon>
        <taxon>Rhizaria</taxon>
        <taxon>Retaria</taxon>
        <taxon>Foraminifera</taxon>
        <taxon>Monothalamids</taxon>
        <taxon>Reticulomyxidae</taxon>
        <taxon>Reticulomyxa</taxon>
    </lineage>
</organism>
<dbReference type="AlphaFoldDB" id="X6MRD7"/>
<sequence length="149" mass="17492">MMQDQDGLGVIVEGFEPDRNEHSREKNNENGMTLDVPNDNDNDNDDEENNGEILSSHDPTIANNELMRDNIMTQKEMLKQQLYKLFEDGDKDKNDLIDRQEFKDVMIQLMPQTKERDIMDLFSTFDVENCGQIDYKELLYQDAFDDFIN</sequence>
<dbReference type="EMBL" id="ASPP01018084">
    <property type="protein sequence ID" value="ETO16578.1"/>
    <property type="molecule type" value="Genomic_DNA"/>
</dbReference>
<keyword evidence="1" id="KW-0106">Calcium</keyword>